<evidence type="ECO:0000313" key="3">
    <source>
        <dbReference type="Proteomes" id="UP000219439"/>
    </source>
</evidence>
<sequence length="106" mass="12266">MAKKALIHQTKQFQHSQVEATIARHFPNCPSDHADQILEKVMKRAWTKKTSLTKAVAIVAHNHIRHELTDYESLLQISGMTREDARLIVKPEVDDWFDFWSSGSRL</sequence>
<dbReference type="OrthoDB" id="1159372at2"/>
<dbReference type="Proteomes" id="UP000219439">
    <property type="component" value="Unassembled WGS sequence"/>
</dbReference>
<dbReference type="EMBL" id="OBEL01000001">
    <property type="protein sequence ID" value="SNZ07438.1"/>
    <property type="molecule type" value="Genomic_DNA"/>
</dbReference>
<evidence type="ECO:0000259" key="1">
    <source>
        <dbReference type="Pfam" id="PF10056"/>
    </source>
</evidence>
<name>A0A285NDQ8_9HYPH</name>
<evidence type="ECO:0000313" key="2">
    <source>
        <dbReference type="EMBL" id="SNZ07438.1"/>
    </source>
</evidence>
<dbReference type="AlphaFoldDB" id="A0A285NDQ8"/>
<dbReference type="Pfam" id="PF10056">
    <property type="entry name" value="DUF2293"/>
    <property type="match status" value="1"/>
</dbReference>
<gene>
    <name evidence="2" type="ORF">SAMN06265368_0959</name>
</gene>
<proteinExistence type="predicted"/>
<keyword evidence="3" id="KW-1185">Reference proteome</keyword>
<dbReference type="RefSeq" id="WP_141401184.1">
    <property type="nucleotide sequence ID" value="NZ_OBEL01000001.1"/>
</dbReference>
<dbReference type="InterPro" id="IPR018744">
    <property type="entry name" value="DUF2293"/>
</dbReference>
<reference evidence="2 3" key="1">
    <citation type="submission" date="2017-09" db="EMBL/GenBank/DDBJ databases">
        <authorList>
            <person name="Ehlers B."/>
            <person name="Leendertz F.H."/>
        </authorList>
    </citation>
    <scope>NUCLEOTIDE SEQUENCE [LARGE SCALE GENOMIC DNA]</scope>
    <source>
        <strain evidence="2 3">DSM 18289</strain>
    </source>
</reference>
<organism evidence="2 3">
    <name type="scientific">Cohaesibacter gelatinilyticus</name>
    <dbReference type="NCBI Taxonomy" id="372072"/>
    <lineage>
        <taxon>Bacteria</taxon>
        <taxon>Pseudomonadati</taxon>
        <taxon>Pseudomonadota</taxon>
        <taxon>Alphaproteobacteria</taxon>
        <taxon>Hyphomicrobiales</taxon>
        <taxon>Cohaesibacteraceae</taxon>
    </lineage>
</organism>
<protein>
    <recommendedName>
        <fullName evidence="1">DUF2293 domain-containing protein</fullName>
    </recommendedName>
</protein>
<accession>A0A285NDQ8</accession>
<feature type="domain" description="DUF2293" evidence="1">
    <location>
        <begin position="22"/>
        <end position="100"/>
    </location>
</feature>